<dbReference type="InterPro" id="IPR042087">
    <property type="entry name" value="DNA_pol_B_thumb"/>
</dbReference>
<keyword evidence="3" id="KW-0411">Iron-sulfur</keyword>
<accession>A0ABQ8HPB3</accession>
<evidence type="ECO:0000256" key="5">
    <source>
        <dbReference type="ARBA" id="ARBA00022695"/>
    </source>
</evidence>
<keyword evidence="5" id="KW-0548">Nucleotidyltransferase</keyword>
<evidence type="ECO:0000256" key="4">
    <source>
        <dbReference type="ARBA" id="ARBA00022679"/>
    </source>
</evidence>
<comment type="subcellular location">
    <subcellularLocation>
        <location evidence="1">Nucleus</location>
    </subcellularLocation>
</comment>
<keyword evidence="6" id="KW-0479">Metal-binding</keyword>
<dbReference type="PANTHER" id="PTHR10322">
    <property type="entry name" value="DNA POLYMERASE CATALYTIC SUBUNIT"/>
    <property type="match status" value="1"/>
</dbReference>
<organism evidence="13 14">
    <name type="scientific">Xanthoceras sorbifolium</name>
    <dbReference type="NCBI Taxonomy" id="99658"/>
    <lineage>
        <taxon>Eukaryota</taxon>
        <taxon>Viridiplantae</taxon>
        <taxon>Streptophyta</taxon>
        <taxon>Embryophyta</taxon>
        <taxon>Tracheophyta</taxon>
        <taxon>Spermatophyta</taxon>
        <taxon>Magnoliopsida</taxon>
        <taxon>eudicotyledons</taxon>
        <taxon>Gunneridae</taxon>
        <taxon>Pentapetalae</taxon>
        <taxon>rosids</taxon>
        <taxon>malvids</taxon>
        <taxon>Sapindales</taxon>
        <taxon>Sapindaceae</taxon>
        <taxon>Xanthoceroideae</taxon>
        <taxon>Xanthoceras</taxon>
    </lineage>
</organism>
<keyword evidence="14" id="KW-1185">Reference proteome</keyword>
<evidence type="ECO:0000256" key="3">
    <source>
        <dbReference type="ARBA" id="ARBA00022485"/>
    </source>
</evidence>
<evidence type="ECO:0000256" key="8">
    <source>
        <dbReference type="ARBA" id="ARBA00023125"/>
    </source>
</evidence>
<comment type="caution">
    <text evidence="13">The sequence shown here is derived from an EMBL/GenBank/DDBJ whole genome shotgun (WGS) entry which is preliminary data.</text>
</comment>
<dbReference type="Gene3D" id="3.90.1600.10">
    <property type="entry name" value="Palm domain of DNA polymerase"/>
    <property type="match status" value="1"/>
</dbReference>
<keyword evidence="9" id="KW-0539">Nucleus</keyword>
<dbReference type="Pfam" id="PF00136">
    <property type="entry name" value="DNA_pol_B"/>
    <property type="match status" value="1"/>
</dbReference>
<evidence type="ECO:0000256" key="9">
    <source>
        <dbReference type="ARBA" id="ARBA00023242"/>
    </source>
</evidence>
<keyword evidence="3" id="KW-0408">Iron</keyword>
<keyword evidence="7" id="KW-0239">DNA-directed DNA polymerase</keyword>
<feature type="domain" description="DNA-directed DNA polymerase family B multifunctional" evidence="11">
    <location>
        <begin position="2"/>
        <end position="186"/>
    </location>
</feature>
<evidence type="ECO:0000313" key="13">
    <source>
        <dbReference type="EMBL" id="KAH7566097.1"/>
    </source>
</evidence>
<protein>
    <recommendedName>
        <fullName evidence="2">DNA-directed DNA polymerase</fullName>
        <ecNumber evidence="2">2.7.7.7</ecNumber>
    </recommendedName>
</protein>
<evidence type="ECO:0000256" key="1">
    <source>
        <dbReference type="ARBA" id="ARBA00004123"/>
    </source>
</evidence>
<keyword evidence="6" id="KW-0863">Zinc-finger</keyword>
<gene>
    <name evidence="13" type="ORF">JRO89_XS08G0085500</name>
</gene>
<dbReference type="InterPro" id="IPR006134">
    <property type="entry name" value="DNA-dir_DNA_pol_B_multi_dom"/>
</dbReference>
<dbReference type="InterPro" id="IPR043502">
    <property type="entry name" value="DNA/RNA_pol_sf"/>
</dbReference>
<keyword evidence="8" id="KW-0238">DNA-binding</keyword>
<evidence type="ECO:0000256" key="10">
    <source>
        <dbReference type="ARBA" id="ARBA00049244"/>
    </source>
</evidence>
<evidence type="ECO:0000256" key="2">
    <source>
        <dbReference type="ARBA" id="ARBA00012417"/>
    </source>
</evidence>
<evidence type="ECO:0000256" key="6">
    <source>
        <dbReference type="ARBA" id="ARBA00022771"/>
    </source>
</evidence>
<dbReference type="InterPro" id="IPR025687">
    <property type="entry name" value="Znf-C4pol"/>
</dbReference>
<dbReference type="SUPFAM" id="SSF56672">
    <property type="entry name" value="DNA/RNA polymerases"/>
    <property type="match status" value="1"/>
</dbReference>
<evidence type="ECO:0000259" key="11">
    <source>
        <dbReference type="Pfam" id="PF00136"/>
    </source>
</evidence>
<reference evidence="13 14" key="1">
    <citation type="submission" date="2021-02" db="EMBL/GenBank/DDBJ databases">
        <title>Plant Genome Project.</title>
        <authorList>
            <person name="Zhang R.-G."/>
        </authorList>
    </citation>
    <scope>NUCLEOTIDE SEQUENCE [LARGE SCALE GENOMIC DNA]</scope>
    <source>
        <tissue evidence="13">Leaves</tissue>
    </source>
</reference>
<evidence type="ECO:0000259" key="12">
    <source>
        <dbReference type="Pfam" id="PF14260"/>
    </source>
</evidence>
<dbReference type="EC" id="2.7.7.7" evidence="2"/>
<dbReference type="Gene3D" id="1.10.132.60">
    <property type="entry name" value="DNA polymerase family B, C-terminal domain"/>
    <property type="match status" value="1"/>
</dbReference>
<dbReference type="Pfam" id="PF14260">
    <property type="entry name" value="zf-C4pol"/>
    <property type="match status" value="1"/>
</dbReference>
<dbReference type="InterPro" id="IPR023211">
    <property type="entry name" value="DNA_pol_palm_dom_sf"/>
</dbReference>
<dbReference type="PANTHER" id="PTHR10322:SF23">
    <property type="entry name" value="DNA POLYMERASE DELTA CATALYTIC SUBUNIT"/>
    <property type="match status" value="1"/>
</dbReference>
<dbReference type="Proteomes" id="UP000827721">
    <property type="component" value="Unassembled WGS sequence"/>
</dbReference>
<dbReference type="EMBL" id="JAFEMO010000008">
    <property type="protein sequence ID" value="KAH7566097.1"/>
    <property type="molecule type" value="Genomic_DNA"/>
</dbReference>
<evidence type="ECO:0000313" key="14">
    <source>
        <dbReference type="Proteomes" id="UP000827721"/>
    </source>
</evidence>
<sequence length="340" mass="38813">MKPIKLEFDKVYYPYLLISKKRYAGLLWTNPEKFDKMDTKGIETVRRDNCLLVKNLVNECLHKILIDRDIPGAVQYVKNTIADLLMNRMDLSLLVITKGLTKTGDDYEVKAAHVELAERMRKRDAATAPNVGDRVPYVIIKAAKGAKAYERSEDPIYVLENNIPIDPQYYLENQISKPLLRIFEPILKNASKELLHGSHTRSISISTPSNSGIMKFAKKQLSCVGCKALIRIVSRSGCGTTLFVFPLSHMYMCTLMDRFGNGTLCSHCKGREADLYCKTVSQVAAIEELFQNLWVQCQECQGSLHQDVLCTSRDCPIFYRRKKAQKDMAEAQQQLDRWNF</sequence>
<keyword evidence="3" id="KW-0004">4Fe-4S</keyword>
<dbReference type="InterPro" id="IPR050240">
    <property type="entry name" value="DNA_pol_type-B"/>
</dbReference>
<comment type="catalytic activity">
    <reaction evidence="10">
        <text>DNA(n) + a 2'-deoxyribonucleoside 5'-triphosphate = DNA(n+1) + diphosphate</text>
        <dbReference type="Rhea" id="RHEA:22508"/>
        <dbReference type="Rhea" id="RHEA-COMP:17339"/>
        <dbReference type="Rhea" id="RHEA-COMP:17340"/>
        <dbReference type="ChEBI" id="CHEBI:33019"/>
        <dbReference type="ChEBI" id="CHEBI:61560"/>
        <dbReference type="ChEBI" id="CHEBI:173112"/>
        <dbReference type="EC" id="2.7.7.7"/>
    </reaction>
</comment>
<feature type="domain" description="C4-type zinc-finger of DNA polymerase delta" evidence="12">
    <location>
        <begin position="257"/>
        <end position="321"/>
    </location>
</feature>
<evidence type="ECO:0000256" key="7">
    <source>
        <dbReference type="ARBA" id="ARBA00022932"/>
    </source>
</evidence>
<keyword evidence="6" id="KW-0862">Zinc</keyword>
<proteinExistence type="predicted"/>
<keyword evidence="4" id="KW-0808">Transferase</keyword>
<name>A0ABQ8HPB3_9ROSI</name>